<evidence type="ECO:0000256" key="1">
    <source>
        <dbReference type="ARBA" id="ARBA00001974"/>
    </source>
</evidence>
<dbReference type="GO" id="GO:0071949">
    <property type="term" value="F:FAD binding"/>
    <property type="evidence" value="ECO:0007669"/>
    <property type="project" value="InterPro"/>
</dbReference>
<evidence type="ECO:0000313" key="7">
    <source>
        <dbReference type="Proteomes" id="UP000309033"/>
    </source>
</evidence>
<dbReference type="Gene3D" id="3.50.50.60">
    <property type="entry name" value="FAD/NAD(P)-binding domain"/>
    <property type="match status" value="1"/>
</dbReference>
<gene>
    <name evidence="6" type="ORF">FED44_25395</name>
</gene>
<proteinExistence type="predicted"/>
<dbReference type="PRINTS" id="PR00420">
    <property type="entry name" value="RNGMNOXGNASE"/>
</dbReference>
<dbReference type="Proteomes" id="UP000309033">
    <property type="component" value="Unassembled WGS sequence"/>
</dbReference>
<keyword evidence="3" id="KW-0274">FAD</keyword>
<dbReference type="Gene3D" id="3.30.70.2450">
    <property type="match status" value="1"/>
</dbReference>
<keyword evidence="7" id="KW-1185">Reference proteome</keyword>
<comment type="caution">
    <text evidence="6">The sequence shown here is derived from an EMBL/GenBank/DDBJ whole genome shotgun (WGS) entry which is preliminary data.</text>
</comment>
<dbReference type="GO" id="GO:0016709">
    <property type="term" value="F:oxidoreductase activity, acting on paired donors, with incorporation or reduction of molecular oxygen, NAD(P)H as one donor, and incorporation of one atom of oxygen"/>
    <property type="evidence" value="ECO:0007669"/>
    <property type="project" value="UniProtKB-ARBA"/>
</dbReference>
<evidence type="ECO:0000256" key="3">
    <source>
        <dbReference type="ARBA" id="ARBA00022827"/>
    </source>
</evidence>
<evidence type="ECO:0000313" key="6">
    <source>
        <dbReference type="EMBL" id="TLP55767.1"/>
    </source>
</evidence>
<reference evidence="6" key="1">
    <citation type="submission" date="2019-05" db="EMBL/GenBank/DDBJ databases">
        <title>Isolation, diversity and antifungal activity of Actinobacteria from wheat.</title>
        <authorList>
            <person name="Yu B."/>
        </authorList>
    </citation>
    <scope>NUCLEOTIDE SEQUENCE [LARGE SCALE GENOMIC DNA]</scope>
    <source>
        <strain evidence="6">NEAU-HEGS1-5</strain>
    </source>
</reference>
<dbReference type="Pfam" id="PF01494">
    <property type="entry name" value="FAD_binding_3"/>
    <property type="match status" value="1"/>
</dbReference>
<sequence>MSRVIIVGAGPSGLALAGELAAGGVDCLVVEKRSSRAALSRAFTVEPRTMELLDMRGRVAGLLADGRPCPHPPVGDRNGYLDYGLLDTPFPYSLVVPQHRTEAALQAAAEQAGAVVRTGAEVVGLRQDAESAEVDVRGPDGVVTTERADYVVGCDGVNSSVREAIGVDFEGWNYDVSVMMGDMRLRNPPSPPAYARITRRGMVALFPFRDDTYRVIVFDHEKMHVPASLPVTPADLRESCAGILGIDVEPYDPIWLSRFRSSQRHARRYRVGRVLLAGDAAHTHIPSGGQGLQTGIQDAFNLGWKLRAELDGWAPPGLLDSYEDERYPIAAATLRKTDLSFRFETSNGLTARLVRQIVTKLVRVRAIQRVNLEHLSGLTLRYPPGDGGPWAGRRVPDRPLTDGSRLFERFRDGRFVLAAPPGVAVELDGWADRVVTATLAEPIGRGCPPVVLVRPDGHVAWGGRAGAGELAGVLRRWCGEPRRAASGSGQNETAGITRRET</sequence>
<dbReference type="SUPFAM" id="SSF51905">
    <property type="entry name" value="FAD/NAD(P)-binding domain"/>
    <property type="match status" value="1"/>
</dbReference>
<dbReference type="PANTHER" id="PTHR43004:SF19">
    <property type="entry name" value="BINDING MONOOXYGENASE, PUTATIVE (JCVI)-RELATED"/>
    <property type="match status" value="1"/>
</dbReference>
<dbReference type="Pfam" id="PF21274">
    <property type="entry name" value="Rng_hyd_C"/>
    <property type="match status" value="1"/>
</dbReference>
<dbReference type="Gene3D" id="3.40.30.120">
    <property type="match status" value="1"/>
</dbReference>
<dbReference type="InterPro" id="IPR050641">
    <property type="entry name" value="RIFMO-like"/>
</dbReference>
<name>A0A5R8YS28_9ACTN</name>
<dbReference type="OrthoDB" id="8670884at2"/>
<feature type="domain" description="FAD-binding" evidence="5">
    <location>
        <begin position="3"/>
        <end position="336"/>
    </location>
</feature>
<accession>A0A5R8YS28</accession>
<comment type="cofactor">
    <cofactor evidence="1">
        <name>FAD</name>
        <dbReference type="ChEBI" id="CHEBI:57692"/>
    </cofactor>
</comment>
<dbReference type="InterPro" id="IPR002938">
    <property type="entry name" value="FAD-bd"/>
</dbReference>
<evidence type="ECO:0000259" key="5">
    <source>
        <dbReference type="Pfam" id="PF01494"/>
    </source>
</evidence>
<evidence type="ECO:0000256" key="4">
    <source>
        <dbReference type="SAM" id="MobiDB-lite"/>
    </source>
</evidence>
<keyword evidence="2" id="KW-0285">Flavoprotein</keyword>
<dbReference type="AlphaFoldDB" id="A0A5R8YS28"/>
<organism evidence="6 7">
    <name type="scientific">Microbispora triticiradicis</name>
    <dbReference type="NCBI Taxonomy" id="2200763"/>
    <lineage>
        <taxon>Bacteria</taxon>
        <taxon>Bacillati</taxon>
        <taxon>Actinomycetota</taxon>
        <taxon>Actinomycetes</taxon>
        <taxon>Streptosporangiales</taxon>
        <taxon>Streptosporangiaceae</taxon>
        <taxon>Microbispora</taxon>
    </lineage>
</organism>
<protein>
    <recommendedName>
        <fullName evidence="5">FAD-binding domain-containing protein</fullName>
    </recommendedName>
</protein>
<dbReference type="PANTHER" id="PTHR43004">
    <property type="entry name" value="TRK SYSTEM POTASSIUM UPTAKE PROTEIN"/>
    <property type="match status" value="1"/>
</dbReference>
<evidence type="ECO:0000256" key="2">
    <source>
        <dbReference type="ARBA" id="ARBA00022630"/>
    </source>
</evidence>
<dbReference type="InterPro" id="IPR036188">
    <property type="entry name" value="FAD/NAD-bd_sf"/>
</dbReference>
<dbReference type="EMBL" id="VANP01000010">
    <property type="protein sequence ID" value="TLP55767.1"/>
    <property type="molecule type" value="Genomic_DNA"/>
</dbReference>
<feature type="region of interest" description="Disordered" evidence="4">
    <location>
        <begin position="482"/>
        <end position="501"/>
    </location>
</feature>